<feature type="transmembrane region" description="Helical" evidence="2">
    <location>
        <begin position="7"/>
        <end position="26"/>
    </location>
</feature>
<feature type="region of interest" description="Disordered" evidence="1">
    <location>
        <begin position="130"/>
        <end position="155"/>
    </location>
</feature>
<accession>A0A2H0VKZ0</accession>
<evidence type="ECO:0000313" key="3">
    <source>
        <dbReference type="EMBL" id="PIR99774.1"/>
    </source>
</evidence>
<dbReference type="AlphaFoldDB" id="A0A2H0VKZ0"/>
<evidence type="ECO:0000313" key="4">
    <source>
        <dbReference type="Proteomes" id="UP000230730"/>
    </source>
</evidence>
<evidence type="ECO:0000256" key="1">
    <source>
        <dbReference type="SAM" id="MobiDB-lite"/>
    </source>
</evidence>
<reference evidence="4" key="1">
    <citation type="submission" date="2017-09" db="EMBL/GenBank/DDBJ databases">
        <title>Depth-based differentiation of microbial function through sediment-hosted aquifers and enrichment of novel symbionts in the deep terrestrial subsurface.</title>
        <authorList>
            <person name="Probst A.J."/>
            <person name="Ladd B."/>
            <person name="Jarett J.K."/>
            <person name="Geller-Mcgrath D.E."/>
            <person name="Sieber C.M.K."/>
            <person name="Emerson J.B."/>
            <person name="Anantharaman K."/>
            <person name="Thomas B.C."/>
            <person name="Malmstrom R."/>
            <person name="Stieglmeier M."/>
            <person name="Klingl A."/>
            <person name="Woyke T."/>
            <person name="Ryan C.M."/>
            <person name="Banfield J.F."/>
        </authorList>
    </citation>
    <scope>NUCLEOTIDE SEQUENCE [LARGE SCALE GENOMIC DNA]</scope>
</reference>
<protein>
    <submittedName>
        <fullName evidence="3">Uncharacterized protein</fullName>
    </submittedName>
</protein>
<proteinExistence type="predicted"/>
<organism evidence="3 4">
    <name type="scientific">Candidatus Collierbacteria bacterium CG10_big_fil_rev_8_21_14_0_10_43_36</name>
    <dbReference type="NCBI Taxonomy" id="1974534"/>
    <lineage>
        <taxon>Bacteria</taxon>
        <taxon>Candidatus Collieribacteriota</taxon>
    </lineage>
</organism>
<dbReference type="EMBL" id="PFAE01000035">
    <property type="protein sequence ID" value="PIR99774.1"/>
    <property type="molecule type" value="Genomic_DNA"/>
</dbReference>
<sequence length="155" mass="17456">MALPRLPLRLLVALVTLPFLIPAFLLNSGINLIPTVVTIAILIWRAPWIREKVQTIPSMQVQMVFTMLAIGLGFIAFSAPWLWGTLPLNKGLLFLLSGLSTASRPNPMFVKMSKQMEAIKPKIKKNKPIKVAKDPALRTNTQKKRDARRLLKHKK</sequence>
<feature type="transmembrane region" description="Helical" evidence="2">
    <location>
        <begin position="61"/>
        <end position="83"/>
    </location>
</feature>
<name>A0A2H0VKZ0_9BACT</name>
<comment type="caution">
    <text evidence="3">The sequence shown here is derived from an EMBL/GenBank/DDBJ whole genome shotgun (WGS) entry which is preliminary data.</text>
</comment>
<dbReference type="Proteomes" id="UP000230730">
    <property type="component" value="Unassembled WGS sequence"/>
</dbReference>
<keyword evidence="2" id="KW-1133">Transmembrane helix</keyword>
<keyword evidence="2" id="KW-0472">Membrane</keyword>
<feature type="compositionally biased region" description="Basic residues" evidence="1">
    <location>
        <begin position="141"/>
        <end position="155"/>
    </location>
</feature>
<gene>
    <name evidence="3" type="ORF">COT86_02175</name>
</gene>
<keyword evidence="2" id="KW-0812">Transmembrane</keyword>
<evidence type="ECO:0000256" key="2">
    <source>
        <dbReference type="SAM" id="Phobius"/>
    </source>
</evidence>